<dbReference type="RefSeq" id="WP_074201694.1">
    <property type="nucleotide sequence ID" value="NZ_FSRE01000003.1"/>
</dbReference>
<keyword evidence="7" id="KW-1185">Reference proteome</keyword>
<evidence type="ECO:0000259" key="5">
    <source>
        <dbReference type="Pfam" id="PF03976"/>
    </source>
</evidence>
<evidence type="ECO:0000256" key="4">
    <source>
        <dbReference type="RuleBase" id="RU369062"/>
    </source>
</evidence>
<proteinExistence type="inferred from homology"/>
<accession>A0A1N6GPU6</accession>
<keyword evidence="3 4" id="KW-0418">Kinase</keyword>
<dbReference type="NCBIfam" id="TIGR03707">
    <property type="entry name" value="PPK2_P_aer"/>
    <property type="match status" value="1"/>
</dbReference>
<dbReference type="OrthoDB" id="9775224at2"/>
<sequence length="265" mass="31334">MGKKIVSSQNGYPYEEKMSRNEYEAQKRLLQIELLKLQKWIKESGERLMILFEGRDAAGKGGTIKRFMEHLNPRGARVVALDKPSEIEKGQWYFQRYISHFPTSGEMVFFDRSWYNRAGVERVMGFCTPSEYNQFLHQAPELEKMIVEEGIHFMKFWFSVSRKEQLRRFNARKKDPLKQWKLSPMDLASLDRWDDYTNAKEDMFFYTNTKHAPWTVIKSDDKKRARLAAMRYVLSHFDYDGKDQEVVGQPDPLILASGDDIFKED</sequence>
<dbReference type="InterPro" id="IPR027417">
    <property type="entry name" value="P-loop_NTPase"/>
</dbReference>
<dbReference type="PIRSF" id="PIRSF028756">
    <property type="entry name" value="PPK2_prd"/>
    <property type="match status" value="1"/>
</dbReference>
<dbReference type="PANTHER" id="PTHR34383">
    <property type="entry name" value="POLYPHOSPHATE:AMP PHOSPHOTRANSFERASE-RELATED"/>
    <property type="match status" value="1"/>
</dbReference>
<gene>
    <name evidence="6" type="ORF">SAMN05443662_1441</name>
</gene>
<reference evidence="6 7" key="1">
    <citation type="submission" date="2016-11" db="EMBL/GenBank/DDBJ databases">
        <authorList>
            <person name="Jaros S."/>
            <person name="Januszkiewicz K."/>
            <person name="Wedrychowicz H."/>
        </authorList>
    </citation>
    <scope>NUCLEOTIDE SEQUENCE [LARGE SCALE GENOMIC DNA]</scope>
    <source>
        <strain evidence="6 7">DSM 17737</strain>
    </source>
</reference>
<dbReference type="InterPro" id="IPR022486">
    <property type="entry name" value="PPK2_PA0141"/>
</dbReference>
<organism evidence="6 7">
    <name type="scientific">Sulfurivirga caldicuralii</name>
    <dbReference type="NCBI Taxonomy" id="364032"/>
    <lineage>
        <taxon>Bacteria</taxon>
        <taxon>Pseudomonadati</taxon>
        <taxon>Pseudomonadota</taxon>
        <taxon>Gammaproteobacteria</taxon>
        <taxon>Thiotrichales</taxon>
        <taxon>Piscirickettsiaceae</taxon>
        <taxon>Sulfurivirga</taxon>
    </lineage>
</organism>
<evidence type="ECO:0000256" key="1">
    <source>
        <dbReference type="ARBA" id="ARBA00009924"/>
    </source>
</evidence>
<dbReference type="PANTHER" id="PTHR34383:SF1">
    <property type="entry name" value="ADP-POLYPHOSPHATE PHOSPHOTRANSFERASE"/>
    <property type="match status" value="1"/>
</dbReference>
<protein>
    <recommendedName>
        <fullName evidence="4">ADP/GDP-polyphosphate phosphotransferase</fullName>
        <ecNumber evidence="4">2.7.4.-</ecNumber>
    </recommendedName>
    <alternativeName>
        <fullName evidence="4">Polyphosphate kinase PPK2</fullName>
    </alternativeName>
</protein>
<dbReference type="Pfam" id="PF03976">
    <property type="entry name" value="PPK2"/>
    <property type="match status" value="1"/>
</dbReference>
<comment type="similarity">
    <text evidence="1 4">Belongs to the polyphosphate kinase 2 (PPK2) family. Class I subfamily.</text>
</comment>
<dbReference type="InterPro" id="IPR022488">
    <property type="entry name" value="PPK2-related"/>
</dbReference>
<evidence type="ECO:0000256" key="3">
    <source>
        <dbReference type="ARBA" id="ARBA00022777"/>
    </source>
</evidence>
<keyword evidence="2 4" id="KW-0808">Transferase</keyword>
<dbReference type="Proteomes" id="UP000198461">
    <property type="component" value="Unassembled WGS sequence"/>
</dbReference>
<dbReference type="EC" id="2.7.4.-" evidence="4"/>
<dbReference type="InterPro" id="IPR016898">
    <property type="entry name" value="Polyphosphate_phosphotransfera"/>
</dbReference>
<comment type="function">
    <text evidence="4">Uses inorganic polyphosphate (polyP) as a donor to convert GDP to GTP or ADP to ATP.</text>
</comment>
<dbReference type="Gene3D" id="3.40.50.300">
    <property type="entry name" value="P-loop containing nucleotide triphosphate hydrolases"/>
    <property type="match status" value="1"/>
</dbReference>
<feature type="domain" description="Polyphosphate kinase-2-related" evidence="5">
    <location>
        <begin position="18"/>
        <end position="244"/>
    </location>
</feature>
<evidence type="ECO:0000313" key="6">
    <source>
        <dbReference type="EMBL" id="SIO09540.1"/>
    </source>
</evidence>
<evidence type="ECO:0000256" key="2">
    <source>
        <dbReference type="ARBA" id="ARBA00022679"/>
    </source>
</evidence>
<dbReference type="EMBL" id="FSRE01000003">
    <property type="protein sequence ID" value="SIO09540.1"/>
    <property type="molecule type" value="Genomic_DNA"/>
</dbReference>
<dbReference type="SUPFAM" id="SSF52540">
    <property type="entry name" value="P-loop containing nucleoside triphosphate hydrolases"/>
    <property type="match status" value="1"/>
</dbReference>
<evidence type="ECO:0000313" key="7">
    <source>
        <dbReference type="Proteomes" id="UP000198461"/>
    </source>
</evidence>
<dbReference type="AlphaFoldDB" id="A0A1N6GPU6"/>
<dbReference type="STRING" id="364032.SAMN05443662_1441"/>
<dbReference type="GO" id="GO:0006793">
    <property type="term" value="P:phosphorus metabolic process"/>
    <property type="evidence" value="ECO:0007669"/>
    <property type="project" value="InterPro"/>
</dbReference>
<dbReference type="GO" id="GO:0008976">
    <property type="term" value="F:polyphosphate kinase activity"/>
    <property type="evidence" value="ECO:0007669"/>
    <property type="project" value="UniProtKB-UniRule"/>
</dbReference>
<comment type="subunit">
    <text evidence="4">Homotetramer.</text>
</comment>
<name>A0A1N6GPU6_9GAMM</name>